<dbReference type="Proteomes" id="UP000554726">
    <property type="component" value="Unassembled WGS sequence"/>
</dbReference>
<name>A0ABR6JSK9_9XANT</name>
<dbReference type="Gene3D" id="1.10.390.10">
    <property type="entry name" value="Neutral Protease Domain 2"/>
    <property type="match status" value="1"/>
</dbReference>
<accession>A0ABR6JSK9</accession>
<dbReference type="InterPro" id="IPR027268">
    <property type="entry name" value="Peptidase_M4/M1_CTD_sf"/>
</dbReference>
<dbReference type="EMBL" id="JACHNS010000012">
    <property type="protein sequence ID" value="MBB4595368.1"/>
    <property type="molecule type" value="Genomic_DNA"/>
</dbReference>
<keyword evidence="2" id="KW-1185">Reference proteome</keyword>
<comment type="caution">
    <text evidence="1">The sequence shown here is derived from an EMBL/GenBank/DDBJ whole genome shotgun (WGS) entry which is preliminary data.</text>
</comment>
<organism evidence="1 2">
    <name type="scientific">Xanthomonas cannabis</name>
    <dbReference type="NCBI Taxonomy" id="1885674"/>
    <lineage>
        <taxon>Bacteria</taxon>
        <taxon>Pseudomonadati</taxon>
        <taxon>Pseudomonadota</taxon>
        <taxon>Gammaproteobacteria</taxon>
        <taxon>Lysobacterales</taxon>
        <taxon>Lysobacteraceae</taxon>
        <taxon>Xanthomonas</taxon>
    </lineage>
</organism>
<evidence type="ECO:0000313" key="1">
    <source>
        <dbReference type="EMBL" id="MBB4595368.1"/>
    </source>
</evidence>
<evidence type="ECO:0008006" key="3">
    <source>
        <dbReference type="Google" id="ProtNLM"/>
    </source>
</evidence>
<gene>
    <name evidence="1" type="ORF">FHR60_004085</name>
</gene>
<evidence type="ECO:0000313" key="2">
    <source>
        <dbReference type="Proteomes" id="UP000554726"/>
    </source>
</evidence>
<dbReference type="SUPFAM" id="SSF55486">
    <property type="entry name" value="Metalloproteases ('zincins'), catalytic domain"/>
    <property type="match status" value="1"/>
</dbReference>
<proteinExistence type="predicted"/>
<protein>
    <recommendedName>
        <fullName evidence="3">Peptidase M1 membrane alanine aminopeptidase domain-containing protein</fullName>
    </recommendedName>
</protein>
<reference evidence="1 2" key="1">
    <citation type="submission" date="2020-08" db="EMBL/GenBank/DDBJ databases">
        <title>Studying the diversity of plant-associated saprophytic bacteria and their role in host health and plant-pathogen interactions.</title>
        <authorList>
            <person name="Potnis N."/>
        </authorList>
    </citation>
    <scope>NUCLEOTIDE SEQUENCE [LARGE SCALE GENOMIC DNA]</scope>
    <source>
        <strain evidence="1 2">F16</strain>
    </source>
</reference>
<dbReference type="RefSeq" id="WP_260178135.1">
    <property type="nucleotide sequence ID" value="NZ_JACHNS010000012.1"/>
</dbReference>
<sequence length="525" mass="55441">MSPPARTTVAKPAATEPAGALRKAAGRVLALSLLVGALAHVQAVSAAERDSFSVTIKPLTAQDGTVTGLAVTEQITRADARRPLSLMLPSALPAVPHNADAISELHVSDAHGDAALSIAEGVAVDGFDMRRWSTERPVGPQVTVRYRAALVPVNSGGPPFGMKAAGLGVAGSSKSFVLLPEQLDSDASKLMWDLSELAPGSIGVASGGVGTVRVPGPATVMGDLWLLAGPAVAAQAQDDAVFNAYTIGQPPFDATATMAWARRAYDVLATGFGYIDAPPRYDLLIRALPVASYETGTARLAGGSSLITVGNVFSPGQDLHSVQSTIFHEMGHQWVGQLTNAVEPWYAEGVNVFVQATLPCAAGLLPHAACANTINTWAQQYYASPARHWSLQRIDAAGFAQESIRRIPYARGMLYFASVDAALRTRSAGKRGLLDALRPLYVARHAGKAFERGDIEALLRRELGDAEVTRFRQVVIDGTQLIVPPSNAFGPCLQRQPRRQISEGKTVEGYVWEPVSSGARTAACQ</sequence>